<proteinExistence type="predicted"/>
<evidence type="ECO:0000313" key="2">
    <source>
        <dbReference type="Proteomes" id="UP000799755"/>
    </source>
</evidence>
<comment type="caution">
    <text evidence="1">The sequence shown here is derived from an EMBL/GenBank/DDBJ whole genome shotgun (WGS) entry which is preliminary data.</text>
</comment>
<dbReference type="EMBL" id="MU003503">
    <property type="protein sequence ID" value="KAF2472127.1"/>
    <property type="molecule type" value="Genomic_DNA"/>
</dbReference>
<name>A0ACB6QZB7_9PLEO</name>
<sequence length="240" mass="26835">MNPTRCKADAASETDLMFFGSLDTIANDALSRTAATRSLAARSGDNCCTPPVDLWLGVRLYMRSDLSRRNPNRGTLSNTVYRSMPEYFYRFLLIGWNGIHQISHTKMLSKLLGTLHPLNPHTTLLPQALFLSSLSSLLLLSHSNSYKMLSYSTICTSNACNPLRFRLIILVLLVLLVLLVFSWLIPCMRSNKLHWVKILLPSLVPICLQVFRFTMQLLGGGDGEDSTTQISIDKSEVLNA</sequence>
<gene>
    <name evidence="1" type="ORF">BDR25DRAFT_353856</name>
</gene>
<reference evidence="1" key="1">
    <citation type="journal article" date="2020" name="Stud. Mycol.">
        <title>101 Dothideomycetes genomes: a test case for predicting lifestyles and emergence of pathogens.</title>
        <authorList>
            <person name="Haridas S."/>
            <person name="Albert R."/>
            <person name="Binder M."/>
            <person name="Bloem J."/>
            <person name="Labutti K."/>
            <person name="Salamov A."/>
            <person name="Andreopoulos B."/>
            <person name="Baker S."/>
            <person name="Barry K."/>
            <person name="Bills G."/>
            <person name="Bluhm B."/>
            <person name="Cannon C."/>
            <person name="Castanera R."/>
            <person name="Culley D."/>
            <person name="Daum C."/>
            <person name="Ezra D."/>
            <person name="Gonzalez J."/>
            <person name="Henrissat B."/>
            <person name="Kuo A."/>
            <person name="Liang C."/>
            <person name="Lipzen A."/>
            <person name="Lutzoni F."/>
            <person name="Magnuson J."/>
            <person name="Mondo S."/>
            <person name="Nolan M."/>
            <person name="Ohm R."/>
            <person name="Pangilinan J."/>
            <person name="Park H.-J."/>
            <person name="Ramirez L."/>
            <person name="Alfaro M."/>
            <person name="Sun H."/>
            <person name="Tritt A."/>
            <person name="Yoshinaga Y."/>
            <person name="Zwiers L.-H."/>
            <person name="Turgeon B."/>
            <person name="Goodwin S."/>
            <person name="Spatafora J."/>
            <person name="Crous P."/>
            <person name="Grigoriev I."/>
        </authorList>
    </citation>
    <scope>NUCLEOTIDE SEQUENCE</scope>
    <source>
        <strain evidence="1">ATCC 200398</strain>
    </source>
</reference>
<evidence type="ECO:0000313" key="1">
    <source>
        <dbReference type="EMBL" id="KAF2472127.1"/>
    </source>
</evidence>
<protein>
    <submittedName>
        <fullName evidence="1">Uncharacterized protein</fullName>
    </submittedName>
</protein>
<dbReference type="Proteomes" id="UP000799755">
    <property type="component" value="Unassembled WGS sequence"/>
</dbReference>
<keyword evidence="2" id="KW-1185">Reference proteome</keyword>
<accession>A0ACB6QZB7</accession>
<organism evidence="1 2">
    <name type="scientific">Lindgomyces ingoldianus</name>
    <dbReference type="NCBI Taxonomy" id="673940"/>
    <lineage>
        <taxon>Eukaryota</taxon>
        <taxon>Fungi</taxon>
        <taxon>Dikarya</taxon>
        <taxon>Ascomycota</taxon>
        <taxon>Pezizomycotina</taxon>
        <taxon>Dothideomycetes</taxon>
        <taxon>Pleosporomycetidae</taxon>
        <taxon>Pleosporales</taxon>
        <taxon>Lindgomycetaceae</taxon>
        <taxon>Lindgomyces</taxon>
    </lineage>
</organism>